<dbReference type="AlphaFoldDB" id="A0A401GLU2"/>
<name>A0A401GLU2_9APHY</name>
<dbReference type="GeneID" id="38780026"/>
<dbReference type="RefSeq" id="XP_027614022.1">
    <property type="nucleotide sequence ID" value="XM_027758221.1"/>
</dbReference>
<gene>
    <name evidence="1" type="ORF">SCP_0501560</name>
</gene>
<evidence type="ECO:0000313" key="2">
    <source>
        <dbReference type="Proteomes" id="UP000287166"/>
    </source>
</evidence>
<dbReference type="Proteomes" id="UP000287166">
    <property type="component" value="Unassembled WGS sequence"/>
</dbReference>
<evidence type="ECO:0000313" key="1">
    <source>
        <dbReference type="EMBL" id="GBE83109.1"/>
    </source>
</evidence>
<proteinExistence type="predicted"/>
<organism evidence="1 2">
    <name type="scientific">Sparassis crispa</name>
    <dbReference type="NCBI Taxonomy" id="139825"/>
    <lineage>
        <taxon>Eukaryota</taxon>
        <taxon>Fungi</taxon>
        <taxon>Dikarya</taxon>
        <taxon>Basidiomycota</taxon>
        <taxon>Agaricomycotina</taxon>
        <taxon>Agaricomycetes</taxon>
        <taxon>Polyporales</taxon>
        <taxon>Sparassidaceae</taxon>
        <taxon>Sparassis</taxon>
    </lineage>
</organism>
<protein>
    <submittedName>
        <fullName evidence="1">Uncharacterized protein</fullName>
    </submittedName>
</protein>
<dbReference type="EMBL" id="BFAD01000005">
    <property type="protein sequence ID" value="GBE83109.1"/>
    <property type="molecule type" value="Genomic_DNA"/>
</dbReference>
<sequence length="83" mass="8946">MDPLDPVCFSLELDNTRLFRNALSIADNVDVSLGTLTILLPSVHVGVEYYLQAVNVSNVDDVFAQSSDFSIGAAMDISQSNVP</sequence>
<keyword evidence="2" id="KW-1185">Reference proteome</keyword>
<dbReference type="OrthoDB" id="5420143at2759"/>
<accession>A0A401GLU2</accession>
<dbReference type="InParanoid" id="A0A401GLU2"/>
<reference evidence="1 2" key="1">
    <citation type="journal article" date="2018" name="Sci. Rep.">
        <title>Genome sequence of the cauliflower mushroom Sparassis crispa (Hanabiratake) and its association with beneficial usage.</title>
        <authorList>
            <person name="Kiyama R."/>
            <person name="Furutani Y."/>
            <person name="Kawaguchi K."/>
            <person name="Nakanishi T."/>
        </authorList>
    </citation>
    <scope>NUCLEOTIDE SEQUENCE [LARGE SCALE GENOMIC DNA]</scope>
</reference>
<comment type="caution">
    <text evidence="1">The sequence shown here is derived from an EMBL/GenBank/DDBJ whole genome shotgun (WGS) entry which is preliminary data.</text>
</comment>